<keyword evidence="4" id="KW-0677">Repeat</keyword>
<feature type="domain" description="PASTA" evidence="14">
    <location>
        <begin position="386"/>
        <end position="453"/>
    </location>
</feature>
<keyword evidence="6 15" id="KW-0418">Kinase</keyword>
<dbReference type="PANTHER" id="PTHR43289">
    <property type="entry name" value="MITOGEN-ACTIVATED PROTEIN KINASE KINASE KINASE 20-RELATED"/>
    <property type="match status" value="1"/>
</dbReference>
<keyword evidence="3" id="KW-0808">Transferase</keyword>
<keyword evidence="12" id="KW-0472">Membrane</keyword>
<evidence type="ECO:0000256" key="11">
    <source>
        <dbReference type="SAM" id="MobiDB-lite"/>
    </source>
</evidence>
<dbReference type="FunFam" id="1.10.510.10:FF:000021">
    <property type="entry name" value="Serine/threonine protein kinase"/>
    <property type="match status" value="1"/>
</dbReference>
<dbReference type="EC" id="2.7.11.1" evidence="1"/>
<comment type="catalytic activity">
    <reaction evidence="8">
        <text>L-threonyl-[protein] + ATP = O-phospho-L-threonyl-[protein] + ADP + H(+)</text>
        <dbReference type="Rhea" id="RHEA:46608"/>
        <dbReference type="Rhea" id="RHEA-COMP:11060"/>
        <dbReference type="Rhea" id="RHEA-COMP:11605"/>
        <dbReference type="ChEBI" id="CHEBI:15378"/>
        <dbReference type="ChEBI" id="CHEBI:30013"/>
        <dbReference type="ChEBI" id="CHEBI:30616"/>
        <dbReference type="ChEBI" id="CHEBI:61977"/>
        <dbReference type="ChEBI" id="CHEBI:456216"/>
        <dbReference type="EC" id="2.7.11.1"/>
    </reaction>
</comment>
<keyword evidence="12" id="KW-0812">Transmembrane</keyword>
<evidence type="ECO:0000256" key="9">
    <source>
        <dbReference type="ARBA" id="ARBA00048679"/>
    </source>
</evidence>
<evidence type="ECO:0000256" key="3">
    <source>
        <dbReference type="ARBA" id="ARBA00022679"/>
    </source>
</evidence>
<feature type="domain" description="PASTA" evidence="14">
    <location>
        <begin position="521"/>
        <end position="584"/>
    </location>
</feature>
<evidence type="ECO:0000256" key="10">
    <source>
        <dbReference type="PROSITE-ProRule" id="PRU10141"/>
    </source>
</evidence>
<protein>
    <recommendedName>
        <fullName evidence="1">non-specific serine/threonine protein kinase</fullName>
        <ecNumber evidence="1">2.7.11.1</ecNumber>
    </recommendedName>
</protein>
<dbReference type="SMART" id="SM00740">
    <property type="entry name" value="PASTA"/>
    <property type="match status" value="3"/>
</dbReference>
<dbReference type="FunFam" id="3.30.200.20:FF:000035">
    <property type="entry name" value="Serine/threonine protein kinase Stk1"/>
    <property type="match status" value="1"/>
</dbReference>
<dbReference type="InterPro" id="IPR000719">
    <property type="entry name" value="Prot_kinase_dom"/>
</dbReference>
<sequence length="615" mass="64915">MSDTPRVLGHRYEVGDLIGRGGMAQVHLGYDTRLSRTVAIKILRTDLAQDPMFLARFRREAQSAAALNHPSIVSVYDTGEEQIVSTMGKEIPLPYIVMEYVKGRTVASLLTDGDPVPISEAVQIIVGVLSALEYSHHEGIIHRDIKPGNVMLTPDGKVKVMDFGIARAIADSAATMTQTNSVVGTAQYLSPEQARGEVVDARSDLYSAGCLFYELLTGKPPFTGDSAVSVAYQHVSETPRPASLIAPDIPDSIDRVVMKSLAKGRDNRYQSAAEFREDVLSAARGEGVDAPSVTSWNMRPVPVVAPTQVATAVEGNPTTGTMTALSEQDPEDTGVQPAVDEKSKKRNKIMIWAGVIILILAIAGIVYAITTSGGDDEPTPTPTATAVQMVDVPSLDGLDRNGIQSALEDAGLVYKAGIPQPDDNVEQGYFISSTPTPGTSVERGSEVEVILSSGPDSVQVPDIVGKTTSEASSLLADQGLRIGSSETVDSTSEKDTVVSSDPQAGSSVEEGTAVNIEVASGMNEIPNVTGFDLAKAKATLEDAGFVANPNYQDSDQTPDTVLGMNPDAGSRAEVGSKVTIYVAREPENENPGPTPTEEPSESPSSDDGENGDDEG</sequence>
<evidence type="ECO:0000256" key="7">
    <source>
        <dbReference type="ARBA" id="ARBA00022840"/>
    </source>
</evidence>
<feature type="region of interest" description="Disordered" evidence="11">
    <location>
        <begin position="547"/>
        <end position="615"/>
    </location>
</feature>
<evidence type="ECO:0000256" key="12">
    <source>
        <dbReference type="SAM" id="Phobius"/>
    </source>
</evidence>
<dbReference type="InterPro" id="IPR011009">
    <property type="entry name" value="Kinase-like_dom_sf"/>
</dbReference>
<keyword evidence="12" id="KW-1133">Transmembrane helix</keyword>
<dbReference type="Pfam" id="PF03793">
    <property type="entry name" value="PASTA"/>
    <property type="match status" value="3"/>
</dbReference>
<dbReference type="NCBIfam" id="NF033483">
    <property type="entry name" value="PknB_PASTA_kin"/>
    <property type="match status" value="1"/>
</dbReference>
<feature type="domain" description="Protein kinase" evidence="13">
    <location>
        <begin position="12"/>
        <end position="280"/>
    </location>
</feature>
<keyword evidence="5 10" id="KW-0547">Nucleotide-binding</keyword>
<dbReference type="Proteomes" id="UP000245283">
    <property type="component" value="Unassembled WGS sequence"/>
</dbReference>
<keyword evidence="2" id="KW-0723">Serine/threonine-protein kinase</keyword>
<feature type="compositionally biased region" description="Polar residues" evidence="11">
    <location>
        <begin position="497"/>
        <end position="506"/>
    </location>
</feature>
<evidence type="ECO:0000256" key="5">
    <source>
        <dbReference type="ARBA" id="ARBA00022741"/>
    </source>
</evidence>
<dbReference type="InterPro" id="IPR008271">
    <property type="entry name" value="Ser/Thr_kinase_AS"/>
</dbReference>
<feature type="binding site" evidence="10">
    <location>
        <position position="41"/>
    </location>
    <ligand>
        <name>ATP</name>
        <dbReference type="ChEBI" id="CHEBI:30616"/>
    </ligand>
</feature>
<dbReference type="InterPro" id="IPR005543">
    <property type="entry name" value="PASTA_dom"/>
</dbReference>
<dbReference type="EMBL" id="QETB01000001">
    <property type="protein sequence ID" value="PWF26918.1"/>
    <property type="molecule type" value="Genomic_DNA"/>
</dbReference>
<keyword evidence="7 10" id="KW-0067">ATP-binding</keyword>
<evidence type="ECO:0000256" key="4">
    <source>
        <dbReference type="ARBA" id="ARBA00022737"/>
    </source>
</evidence>
<comment type="catalytic activity">
    <reaction evidence="9">
        <text>L-seryl-[protein] + ATP = O-phospho-L-seryl-[protein] + ADP + H(+)</text>
        <dbReference type="Rhea" id="RHEA:17989"/>
        <dbReference type="Rhea" id="RHEA-COMP:9863"/>
        <dbReference type="Rhea" id="RHEA-COMP:11604"/>
        <dbReference type="ChEBI" id="CHEBI:15378"/>
        <dbReference type="ChEBI" id="CHEBI:29999"/>
        <dbReference type="ChEBI" id="CHEBI:30616"/>
        <dbReference type="ChEBI" id="CHEBI:83421"/>
        <dbReference type="ChEBI" id="CHEBI:456216"/>
        <dbReference type="EC" id="2.7.11.1"/>
    </reaction>
</comment>
<dbReference type="PROSITE" id="PS50011">
    <property type="entry name" value="PROTEIN_KINASE_DOM"/>
    <property type="match status" value="1"/>
</dbReference>
<dbReference type="AlphaFoldDB" id="A0A2V1K654"/>
<dbReference type="SMART" id="SM00220">
    <property type="entry name" value="S_TKc"/>
    <property type="match status" value="1"/>
</dbReference>
<dbReference type="RefSeq" id="WP_109092419.1">
    <property type="nucleotide sequence ID" value="NZ_QETB01000001.1"/>
</dbReference>
<gene>
    <name evidence="15" type="primary">pknB</name>
    <name evidence="15" type="ORF">DD236_00430</name>
</gene>
<feature type="domain" description="PASTA" evidence="14">
    <location>
        <begin position="454"/>
        <end position="520"/>
    </location>
</feature>
<dbReference type="Gene3D" id="3.30.10.20">
    <property type="match status" value="3"/>
</dbReference>
<dbReference type="CDD" id="cd06577">
    <property type="entry name" value="PASTA_pknB"/>
    <property type="match status" value="3"/>
</dbReference>
<accession>A0A2V1K654</accession>
<dbReference type="GO" id="GO:0045717">
    <property type="term" value="P:negative regulation of fatty acid biosynthetic process"/>
    <property type="evidence" value="ECO:0007669"/>
    <property type="project" value="UniProtKB-ARBA"/>
</dbReference>
<dbReference type="Gene3D" id="1.10.510.10">
    <property type="entry name" value="Transferase(Phosphotransferase) domain 1"/>
    <property type="match status" value="1"/>
</dbReference>
<feature type="compositionally biased region" description="Polar residues" evidence="11">
    <location>
        <begin position="549"/>
        <end position="559"/>
    </location>
</feature>
<name>A0A2V1K654_9ACTO</name>
<evidence type="ECO:0000256" key="1">
    <source>
        <dbReference type="ARBA" id="ARBA00012513"/>
    </source>
</evidence>
<dbReference type="CDD" id="cd14014">
    <property type="entry name" value="STKc_PknB_like"/>
    <property type="match status" value="1"/>
</dbReference>
<evidence type="ECO:0000259" key="13">
    <source>
        <dbReference type="PROSITE" id="PS50011"/>
    </source>
</evidence>
<feature type="compositionally biased region" description="Acidic residues" evidence="11">
    <location>
        <begin position="598"/>
        <end position="615"/>
    </location>
</feature>
<dbReference type="OrthoDB" id="9762169at2"/>
<evidence type="ECO:0000313" key="16">
    <source>
        <dbReference type="Proteomes" id="UP000245283"/>
    </source>
</evidence>
<dbReference type="InterPro" id="IPR017441">
    <property type="entry name" value="Protein_kinase_ATP_BS"/>
</dbReference>
<organism evidence="15 16">
    <name type="scientific">Ancrocorticia populi</name>
    <dbReference type="NCBI Taxonomy" id="2175228"/>
    <lineage>
        <taxon>Bacteria</taxon>
        <taxon>Bacillati</taxon>
        <taxon>Actinomycetota</taxon>
        <taxon>Actinomycetes</taxon>
        <taxon>Actinomycetales</taxon>
        <taxon>Actinomycetaceae</taxon>
        <taxon>Ancrocorticia</taxon>
    </lineage>
</organism>
<comment type="caution">
    <text evidence="15">The sequence shown here is derived from an EMBL/GenBank/DDBJ whole genome shotgun (WGS) entry which is preliminary data.</text>
</comment>
<feature type="transmembrane region" description="Helical" evidence="12">
    <location>
        <begin position="349"/>
        <end position="369"/>
    </location>
</feature>
<proteinExistence type="predicted"/>
<dbReference type="Pfam" id="PF00069">
    <property type="entry name" value="Pkinase"/>
    <property type="match status" value="1"/>
</dbReference>
<dbReference type="SUPFAM" id="SSF56112">
    <property type="entry name" value="Protein kinase-like (PK-like)"/>
    <property type="match status" value="1"/>
</dbReference>
<evidence type="ECO:0000256" key="6">
    <source>
        <dbReference type="ARBA" id="ARBA00022777"/>
    </source>
</evidence>
<evidence type="ECO:0000256" key="8">
    <source>
        <dbReference type="ARBA" id="ARBA00047899"/>
    </source>
</evidence>
<feature type="region of interest" description="Disordered" evidence="11">
    <location>
        <begin position="482"/>
        <end position="509"/>
    </location>
</feature>
<dbReference type="Gene3D" id="3.30.200.20">
    <property type="entry name" value="Phosphorylase Kinase, domain 1"/>
    <property type="match status" value="1"/>
</dbReference>
<dbReference type="GO" id="GO:0005524">
    <property type="term" value="F:ATP binding"/>
    <property type="evidence" value="ECO:0007669"/>
    <property type="project" value="UniProtKB-UniRule"/>
</dbReference>
<evidence type="ECO:0000259" key="14">
    <source>
        <dbReference type="PROSITE" id="PS51178"/>
    </source>
</evidence>
<dbReference type="PANTHER" id="PTHR43289:SF6">
    <property type="entry name" value="SERINE_THREONINE-PROTEIN KINASE NEKL-3"/>
    <property type="match status" value="1"/>
</dbReference>
<reference evidence="16" key="1">
    <citation type="submission" date="2018-05" db="EMBL/GenBank/DDBJ databases">
        <authorList>
            <person name="Li Y."/>
        </authorList>
    </citation>
    <scope>NUCLEOTIDE SEQUENCE [LARGE SCALE GENOMIC DNA]</scope>
    <source>
        <strain evidence="16">sk1b4</strain>
    </source>
</reference>
<dbReference type="PROSITE" id="PS00107">
    <property type="entry name" value="PROTEIN_KINASE_ATP"/>
    <property type="match status" value="1"/>
</dbReference>
<evidence type="ECO:0000313" key="15">
    <source>
        <dbReference type="EMBL" id="PWF26918.1"/>
    </source>
</evidence>
<dbReference type="PROSITE" id="PS51178">
    <property type="entry name" value="PASTA"/>
    <property type="match status" value="3"/>
</dbReference>
<keyword evidence="16" id="KW-1185">Reference proteome</keyword>
<dbReference type="GO" id="GO:0004674">
    <property type="term" value="F:protein serine/threonine kinase activity"/>
    <property type="evidence" value="ECO:0007669"/>
    <property type="project" value="UniProtKB-KW"/>
</dbReference>
<evidence type="ECO:0000256" key="2">
    <source>
        <dbReference type="ARBA" id="ARBA00022527"/>
    </source>
</evidence>
<dbReference type="PROSITE" id="PS00108">
    <property type="entry name" value="PROTEIN_KINASE_ST"/>
    <property type="match status" value="1"/>
</dbReference>